<dbReference type="Proteomes" id="UP000094412">
    <property type="component" value="Unassembled WGS sequence"/>
</dbReference>
<reference evidence="1 2" key="1">
    <citation type="submission" date="2016-08" db="EMBL/GenBank/DDBJ databases">
        <title>Whole genome sequence of Mesorhizobium sp. strain UASWS1009 isolated from industrial sewage.</title>
        <authorList>
            <person name="Crovadore J."/>
            <person name="Calmin G."/>
            <person name="Chablais R."/>
            <person name="Cochard B."/>
            <person name="Lefort F."/>
        </authorList>
    </citation>
    <scope>NUCLEOTIDE SEQUENCE [LARGE SCALE GENOMIC DNA]</scope>
    <source>
        <strain evidence="1 2">UASWS1009</strain>
    </source>
</reference>
<dbReference type="EMBL" id="MDEO01000036">
    <property type="protein sequence ID" value="OCX13171.1"/>
    <property type="molecule type" value="Genomic_DNA"/>
</dbReference>
<evidence type="ECO:0000313" key="1">
    <source>
        <dbReference type="EMBL" id="OCX13171.1"/>
    </source>
</evidence>
<protein>
    <submittedName>
        <fullName evidence="1">Uncharacterized protein</fullName>
    </submittedName>
</protein>
<sequence>MRLGDLPEWYRLGAMCSRCRHLGWLDRQRIERRFGKNRFVVTMEPLLRCTSCDNRYDNDFKIAKMRR</sequence>
<comment type="caution">
    <text evidence="1">The sequence shown here is derived from an EMBL/GenBank/DDBJ whole genome shotgun (WGS) entry which is preliminary data.</text>
</comment>
<keyword evidence="2" id="KW-1185">Reference proteome</keyword>
<accession>A0A1C2DEH9</accession>
<name>A0A1C2DEH9_9HYPH</name>
<dbReference type="AlphaFoldDB" id="A0A1C2DEH9"/>
<proteinExistence type="predicted"/>
<dbReference type="STRING" id="1566387.QV13_26960"/>
<organism evidence="1 2">
    <name type="scientific">Mesorhizobium hungaricum</name>
    <dbReference type="NCBI Taxonomy" id="1566387"/>
    <lineage>
        <taxon>Bacteria</taxon>
        <taxon>Pseudomonadati</taxon>
        <taxon>Pseudomonadota</taxon>
        <taxon>Alphaproteobacteria</taxon>
        <taxon>Hyphomicrobiales</taxon>
        <taxon>Phyllobacteriaceae</taxon>
        <taxon>Mesorhizobium</taxon>
    </lineage>
</organism>
<gene>
    <name evidence="1" type="ORF">QV13_26960</name>
</gene>
<evidence type="ECO:0000313" key="2">
    <source>
        <dbReference type="Proteomes" id="UP000094412"/>
    </source>
</evidence>